<dbReference type="Pfam" id="PF12686">
    <property type="entry name" value="DUF3800"/>
    <property type="match status" value="1"/>
</dbReference>
<comment type="caution">
    <text evidence="1">The sequence shown here is derived from an EMBL/GenBank/DDBJ whole genome shotgun (WGS) entry which is preliminary data.</text>
</comment>
<sequence length="242" mass="28459">MRNFSDYIVYVDESGDHNLVNVNPDFPVFCLSFCVVTKERYLSKIVPAFQKFKFDFWGHDLVVLHEHEIRKSKNLFSFLMESKEVRQNFFRALNDLVEDSDISVFAAVIQKDRLKNKYAYPDNPYNIAMLFCMEKLRDFLVQNNQKNKKISVVFESRGKKEDNDLEIEFRRICDNERNWAYKNTDFKEFDFEPIFAPKAVNSTGLQLADLVARPVALSVIKPGQPNRAYEIIKEKLSLKIFP</sequence>
<name>A0A7C5LZ72_9PROT</name>
<accession>A0A7C5LZ72</accession>
<organism evidence="1">
    <name type="scientific">Hellea balneolensis</name>
    <dbReference type="NCBI Taxonomy" id="287478"/>
    <lineage>
        <taxon>Bacteria</taxon>
        <taxon>Pseudomonadati</taxon>
        <taxon>Pseudomonadota</taxon>
        <taxon>Alphaproteobacteria</taxon>
        <taxon>Maricaulales</taxon>
        <taxon>Robiginitomaculaceae</taxon>
        <taxon>Hellea</taxon>
    </lineage>
</organism>
<dbReference type="InterPro" id="IPR024524">
    <property type="entry name" value="DUF3800"/>
</dbReference>
<reference evidence="1" key="1">
    <citation type="journal article" date="2020" name="mSystems">
        <title>Genome- and Community-Level Interaction Insights into Carbon Utilization and Element Cycling Functions of Hydrothermarchaeota in Hydrothermal Sediment.</title>
        <authorList>
            <person name="Zhou Z."/>
            <person name="Liu Y."/>
            <person name="Xu W."/>
            <person name="Pan J."/>
            <person name="Luo Z.H."/>
            <person name="Li M."/>
        </authorList>
    </citation>
    <scope>NUCLEOTIDE SEQUENCE [LARGE SCALE GENOMIC DNA]</scope>
    <source>
        <strain evidence="1">HyVt-485</strain>
    </source>
</reference>
<dbReference type="EMBL" id="DRMJ01000207">
    <property type="protein sequence ID" value="HHL42793.1"/>
    <property type="molecule type" value="Genomic_DNA"/>
</dbReference>
<protein>
    <submittedName>
        <fullName evidence="1">DUF3800 domain-containing protein</fullName>
    </submittedName>
</protein>
<dbReference type="AlphaFoldDB" id="A0A7C5LZ72"/>
<evidence type="ECO:0000313" key="1">
    <source>
        <dbReference type="EMBL" id="HHL42793.1"/>
    </source>
</evidence>
<proteinExistence type="predicted"/>
<dbReference type="Proteomes" id="UP000885830">
    <property type="component" value="Unassembled WGS sequence"/>
</dbReference>
<gene>
    <name evidence="1" type="ORF">ENJ42_04180</name>
</gene>